<organism evidence="1">
    <name type="scientific">marine metagenome</name>
    <dbReference type="NCBI Taxonomy" id="408172"/>
    <lineage>
        <taxon>unclassified sequences</taxon>
        <taxon>metagenomes</taxon>
        <taxon>ecological metagenomes</taxon>
    </lineage>
</organism>
<evidence type="ECO:0000313" key="1">
    <source>
        <dbReference type="EMBL" id="SVA49140.1"/>
    </source>
</evidence>
<dbReference type="AlphaFoldDB" id="A0A381W9B9"/>
<dbReference type="EMBL" id="UINC01011104">
    <property type="protein sequence ID" value="SVA49140.1"/>
    <property type="molecule type" value="Genomic_DNA"/>
</dbReference>
<name>A0A381W9B9_9ZZZZ</name>
<protein>
    <submittedName>
        <fullName evidence="1">Uncharacterized protein</fullName>
    </submittedName>
</protein>
<accession>A0A381W9B9</accession>
<reference evidence="1" key="1">
    <citation type="submission" date="2018-05" db="EMBL/GenBank/DDBJ databases">
        <authorList>
            <person name="Lanie J.A."/>
            <person name="Ng W.-L."/>
            <person name="Kazmierczak K.M."/>
            <person name="Andrzejewski T.M."/>
            <person name="Davidsen T.M."/>
            <person name="Wayne K.J."/>
            <person name="Tettelin H."/>
            <person name="Glass J.I."/>
            <person name="Rusch D."/>
            <person name="Podicherti R."/>
            <person name="Tsui H.-C.T."/>
            <person name="Winkler M.E."/>
        </authorList>
    </citation>
    <scope>NUCLEOTIDE SEQUENCE</scope>
</reference>
<sequence>MSETKITYIPTTESRIIIIMFEDYFSLPVSEIIWNFARKPICGDGDKISFVNGCEKKDTKFIPTTIRIGTHTINKWYCEDCANKFIITCKK</sequence>
<proteinExistence type="predicted"/>
<gene>
    <name evidence="1" type="ORF">METZ01_LOCUS101994</name>
</gene>